<dbReference type="Proteomes" id="UP000007050">
    <property type="component" value="Chromosome"/>
</dbReference>
<reference evidence="1 2" key="2">
    <citation type="submission" date="2010-03" db="EMBL/GenBank/DDBJ databases">
        <authorList>
            <person name="Pajon A."/>
        </authorList>
    </citation>
    <scope>NUCLEOTIDE SEQUENCE [LARGE SCALE GENOMIC DNA]</scope>
    <source>
        <strain evidence="1 2">V10Sc8a</strain>
    </source>
</reference>
<accession>D4MIL7</accession>
<dbReference type="BioCyc" id="ESIR717961:G136L-366-MONOMER"/>
<gene>
    <name evidence="1" type="ORF">ES1_04600</name>
</gene>
<sequence length="177" mass="19831">MAHREFFCGGPLFFCSFVQDSHFPPVDSERFPLGLEDDLMTNEQREKITSLRHQGYGYTAVANSVGLSKDSVKAYCRSHGLAGEKAKSHSLAEVPTQLCLNCGKALIQLPGRKQKKFCCPECRISWWNAHPEAVKQKAVYTFTCQECGKEFTAYGNAKRKYCSHSCYIAARFKGGDV</sequence>
<protein>
    <recommendedName>
        <fullName evidence="3">RNA polymerase subunit sigma-70</fullName>
    </recommendedName>
</protein>
<dbReference type="KEGG" id="esr:ES1_04600"/>
<dbReference type="HOGENOM" id="CLU_129757_0_0_9"/>
<organism evidence="1 2">
    <name type="scientific">[Eubacterium] siraeum V10Sc8a</name>
    <dbReference type="NCBI Taxonomy" id="717961"/>
    <lineage>
        <taxon>Bacteria</taxon>
        <taxon>Bacillati</taxon>
        <taxon>Bacillota</taxon>
        <taxon>Clostridia</taxon>
        <taxon>Eubacteriales</taxon>
        <taxon>Oscillospiraceae</taxon>
        <taxon>Oscillospiraceae incertae sedis</taxon>
    </lineage>
</organism>
<reference evidence="1 2" key="1">
    <citation type="submission" date="2010-03" db="EMBL/GenBank/DDBJ databases">
        <title>The genome sequence of Eubacterium siraeum V10Sc8a.</title>
        <authorList>
            <consortium name="metaHIT consortium -- http://www.metahit.eu/"/>
            <person name="Pajon A."/>
            <person name="Turner K."/>
            <person name="Parkhill J."/>
            <person name="Duncan S."/>
            <person name="Flint H."/>
        </authorList>
    </citation>
    <scope>NUCLEOTIDE SEQUENCE [LARGE SCALE GENOMIC DNA]</scope>
    <source>
        <strain evidence="1 2">V10Sc8a</strain>
    </source>
</reference>
<dbReference type="AlphaFoldDB" id="D4MIL7"/>
<evidence type="ECO:0008006" key="3">
    <source>
        <dbReference type="Google" id="ProtNLM"/>
    </source>
</evidence>
<proteinExistence type="predicted"/>
<evidence type="ECO:0000313" key="1">
    <source>
        <dbReference type="EMBL" id="CBL33600.1"/>
    </source>
</evidence>
<dbReference type="EMBL" id="FP929059">
    <property type="protein sequence ID" value="CBL33600.1"/>
    <property type="molecule type" value="Genomic_DNA"/>
</dbReference>
<name>D4MIL7_9FIRM</name>
<evidence type="ECO:0000313" key="2">
    <source>
        <dbReference type="Proteomes" id="UP000007050"/>
    </source>
</evidence>